<evidence type="ECO:0000256" key="3">
    <source>
        <dbReference type="ARBA" id="ARBA00022512"/>
    </source>
</evidence>
<sequence>MVTLFSKISVEARNNHTRNSKTHKHQKDKSGNGNTHFPSPAPAPLPHRSSNPNPSSHFDLFSFGAKGDGVSDDSKALLAAWKAACNFPGATVEIPSGFNFLIKPITLQGPCLPHLVLQIDGTLLAPPKVGSWPKSSLFQWINFKWVQNFTIQGTGTVDGQGSNWWTTSQILYTQKKCNNIPDLRPTALRFYSSYDVTVSNIKIINSPQCHLKFDSSKGVKVNNITISSPEDSLNTDGIHLQNTQDVEIQHSSIGCGDDCVSIQTGCSNVHVHHINCGPGHGISLGGLGKDKSVACVSNIIVENISIQNTLSGVRIKTWQNQTGAVAITGVKYDQIVGSYSVQPIHLACSSDIPCTGIDLIDIQLKPSPRYRGFQPGLCLNSYGKSSAPLVPSSIDYCLRNSGGSVNRIARSHDNVC</sequence>
<dbReference type="GO" id="GO:0071555">
    <property type="term" value="P:cell wall organization"/>
    <property type="evidence" value="ECO:0007669"/>
    <property type="project" value="UniProtKB-KW"/>
</dbReference>
<dbReference type="Pfam" id="PF00295">
    <property type="entry name" value="Glyco_hydro_28"/>
    <property type="match status" value="1"/>
</dbReference>
<reference evidence="10 11" key="1">
    <citation type="journal article" date="2018" name="Sci. Data">
        <title>The draft genome sequence of cork oak.</title>
        <authorList>
            <person name="Ramos A.M."/>
            <person name="Usie A."/>
            <person name="Barbosa P."/>
            <person name="Barros P.M."/>
            <person name="Capote T."/>
            <person name="Chaves I."/>
            <person name="Simoes F."/>
            <person name="Abreu I."/>
            <person name="Carrasquinho I."/>
            <person name="Faro C."/>
            <person name="Guimaraes J.B."/>
            <person name="Mendonca D."/>
            <person name="Nobrega F."/>
            <person name="Rodrigues L."/>
            <person name="Saibo N.J.M."/>
            <person name="Varela M.C."/>
            <person name="Egas C."/>
            <person name="Matos J."/>
            <person name="Miguel C.M."/>
            <person name="Oliveira M.M."/>
            <person name="Ricardo C.P."/>
            <person name="Goncalves S."/>
        </authorList>
    </citation>
    <scope>NUCLEOTIDE SEQUENCE [LARGE SCALE GENOMIC DNA]</scope>
    <source>
        <strain evidence="11">cv. HL8</strain>
    </source>
</reference>
<name>A0AAW0K5V6_QUESU</name>
<keyword evidence="11" id="KW-1185">Reference proteome</keyword>
<comment type="subcellular location">
    <subcellularLocation>
        <location evidence="1">Secreted</location>
        <location evidence="1">Cell wall</location>
    </subcellularLocation>
</comment>
<dbReference type="InterPro" id="IPR000743">
    <property type="entry name" value="Glyco_hydro_28"/>
</dbReference>
<evidence type="ECO:0000256" key="2">
    <source>
        <dbReference type="ARBA" id="ARBA00008834"/>
    </source>
</evidence>
<gene>
    <name evidence="10" type="ORF">CFP56_024723</name>
</gene>
<feature type="region of interest" description="Disordered" evidence="9">
    <location>
        <begin position="11"/>
        <end position="51"/>
    </location>
</feature>
<dbReference type="GO" id="GO:0005975">
    <property type="term" value="P:carbohydrate metabolic process"/>
    <property type="evidence" value="ECO:0007669"/>
    <property type="project" value="InterPro"/>
</dbReference>
<dbReference type="SUPFAM" id="SSF51126">
    <property type="entry name" value="Pectin lyase-like"/>
    <property type="match status" value="1"/>
</dbReference>
<dbReference type="Proteomes" id="UP000237347">
    <property type="component" value="Unassembled WGS sequence"/>
</dbReference>
<dbReference type="InterPro" id="IPR011050">
    <property type="entry name" value="Pectin_lyase_fold/virulence"/>
</dbReference>
<dbReference type="InterPro" id="IPR006626">
    <property type="entry name" value="PbH1"/>
</dbReference>
<proteinExistence type="inferred from homology"/>
<evidence type="ECO:0000256" key="1">
    <source>
        <dbReference type="ARBA" id="ARBA00004191"/>
    </source>
</evidence>
<dbReference type="AlphaFoldDB" id="A0AAW0K5V6"/>
<dbReference type="SMART" id="SM00710">
    <property type="entry name" value="PbH1"/>
    <property type="match status" value="4"/>
</dbReference>
<accession>A0AAW0K5V6</accession>
<evidence type="ECO:0000256" key="7">
    <source>
        <dbReference type="ARBA" id="ARBA00023316"/>
    </source>
</evidence>
<keyword evidence="3" id="KW-0134">Cell wall</keyword>
<comment type="similarity">
    <text evidence="2 8">Belongs to the glycosyl hydrolase 28 family.</text>
</comment>
<evidence type="ECO:0000256" key="8">
    <source>
        <dbReference type="RuleBase" id="RU361169"/>
    </source>
</evidence>
<evidence type="ECO:0000256" key="9">
    <source>
        <dbReference type="SAM" id="MobiDB-lite"/>
    </source>
</evidence>
<evidence type="ECO:0000256" key="4">
    <source>
        <dbReference type="ARBA" id="ARBA00022525"/>
    </source>
</evidence>
<feature type="compositionally biased region" description="Basic residues" evidence="9">
    <location>
        <begin position="15"/>
        <end position="27"/>
    </location>
</feature>
<dbReference type="GO" id="GO:0004650">
    <property type="term" value="F:polygalacturonase activity"/>
    <property type="evidence" value="ECO:0007669"/>
    <property type="project" value="InterPro"/>
</dbReference>
<evidence type="ECO:0000313" key="10">
    <source>
        <dbReference type="EMBL" id="KAK7834324.1"/>
    </source>
</evidence>
<protein>
    <submittedName>
        <fullName evidence="10">Polygalacturonase</fullName>
    </submittedName>
</protein>
<evidence type="ECO:0000256" key="5">
    <source>
        <dbReference type="ARBA" id="ARBA00022801"/>
    </source>
</evidence>
<dbReference type="PANTHER" id="PTHR31375">
    <property type="match status" value="1"/>
</dbReference>
<dbReference type="EMBL" id="PKMF04000388">
    <property type="protein sequence ID" value="KAK7834324.1"/>
    <property type="molecule type" value="Genomic_DNA"/>
</dbReference>
<keyword evidence="6 8" id="KW-0326">Glycosidase</keyword>
<keyword evidence="7" id="KW-0961">Cell wall biogenesis/degradation</keyword>
<keyword evidence="4" id="KW-0964">Secreted</keyword>
<organism evidence="10 11">
    <name type="scientific">Quercus suber</name>
    <name type="common">Cork oak</name>
    <dbReference type="NCBI Taxonomy" id="58331"/>
    <lineage>
        <taxon>Eukaryota</taxon>
        <taxon>Viridiplantae</taxon>
        <taxon>Streptophyta</taxon>
        <taxon>Embryophyta</taxon>
        <taxon>Tracheophyta</taxon>
        <taxon>Spermatophyta</taxon>
        <taxon>Magnoliopsida</taxon>
        <taxon>eudicotyledons</taxon>
        <taxon>Gunneridae</taxon>
        <taxon>Pentapetalae</taxon>
        <taxon>rosids</taxon>
        <taxon>fabids</taxon>
        <taxon>Fagales</taxon>
        <taxon>Fagaceae</taxon>
        <taxon>Quercus</taxon>
    </lineage>
</organism>
<evidence type="ECO:0000256" key="6">
    <source>
        <dbReference type="ARBA" id="ARBA00023295"/>
    </source>
</evidence>
<dbReference type="Gene3D" id="2.160.20.10">
    <property type="entry name" value="Single-stranded right-handed beta-helix, Pectin lyase-like"/>
    <property type="match status" value="1"/>
</dbReference>
<dbReference type="InterPro" id="IPR012334">
    <property type="entry name" value="Pectin_lyas_fold"/>
</dbReference>
<keyword evidence="5 8" id="KW-0378">Hydrolase</keyword>
<comment type="caution">
    <text evidence="10">The sequence shown here is derived from an EMBL/GenBank/DDBJ whole genome shotgun (WGS) entry which is preliminary data.</text>
</comment>
<evidence type="ECO:0000313" key="11">
    <source>
        <dbReference type="Proteomes" id="UP000237347"/>
    </source>
</evidence>